<evidence type="ECO:0000256" key="2">
    <source>
        <dbReference type="SAM" id="MobiDB-lite"/>
    </source>
</evidence>
<keyword evidence="1 5" id="KW-0378">Hydrolase</keyword>
<sequence length="593" mass="63612">MSRRSVLSGRVLGALVAVLATVTTTSAAGASVSAEAGGGGPAHGRFDNPRHGFAPPGTVLRDAAPARVGLDPAPIEEAVATVGGWTTSHPTPGTAHPLYSGAVTLLAHDGAVVSRSATGYAVRYADAAGTELPQEQRVPMRGDTIFDMASVTKLFTSIVVMQLVESGDVDVDAPVADYLPEFGVNGKESITVAQLLTHTSGLVSWVPLWSRYPDVPSRIQAVMDIAPRTTPGTNYEYSDLNLITLGVLVERLTGDRLDEVVARRITRPLRMTDTGFNPPASKLDRMVATEFQATPPRGMVRGSVHDENAWSLDGVAGHAGIFSTADDLAVLAQTILNGGSYRGARILRPATVAAMLDNHNEEFPANAHGYGFELDQIWFMGGLTGPRTAGHTGFTGTDLVIDLASRSFAILLTNRVHPSRNWGSINLARETLSTGLAKALAVEPERGRDSWYTGIGDASQSTLTTVSLRPSGHVRVVFDAFVDSEVTDRLMLEASADGLTWEPVPLTVSGRGAPEEEVVSLSGTGHRDWWTVRAQVPHAAEITLRWRFVTDARYTGRGINVDNLIITDRDQMLLNGEKEPHRVRPEGWQLRSR</sequence>
<dbReference type="RefSeq" id="WP_075135691.1">
    <property type="nucleotide sequence ID" value="NZ_MSIF01000014.1"/>
</dbReference>
<dbReference type="Proteomes" id="UP000185696">
    <property type="component" value="Unassembled WGS sequence"/>
</dbReference>
<feature type="domain" description="Beta-lactamase-related" evidence="4">
    <location>
        <begin position="100"/>
        <end position="420"/>
    </location>
</feature>
<dbReference type="OrthoDB" id="9809635at2"/>
<evidence type="ECO:0000259" key="4">
    <source>
        <dbReference type="Pfam" id="PF00144"/>
    </source>
</evidence>
<dbReference type="InterPro" id="IPR050789">
    <property type="entry name" value="Diverse_Enzym_Activities"/>
</dbReference>
<dbReference type="Gene3D" id="3.40.710.10">
    <property type="entry name" value="DD-peptidase/beta-lactamase superfamily"/>
    <property type="match status" value="1"/>
</dbReference>
<evidence type="ECO:0000313" key="5">
    <source>
        <dbReference type="EMBL" id="OLF07854.1"/>
    </source>
</evidence>
<keyword evidence="3" id="KW-0732">Signal</keyword>
<dbReference type="InterPro" id="IPR001466">
    <property type="entry name" value="Beta-lactam-related"/>
</dbReference>
<dbReference type="PANTHER" id="PTHR43283">
    <property type="entry name" value="BETA-LACTAMASE-RELATED"/>
    <property type="match status" value="1"/>
</dbReference>
<dbReference type="EMBL" id="MSIF01000014">
    <property type="protein sequence ID" value="OLF07854.1"/>
    <property type="molecule type" value="Genomic_DNA"/>
</dbReference>
<feature type="chain" id="PRO_5030983292" evidence="3">
    <location>
        <begin position="28"/>
        <end position="593"/>
    </location>
</feature>
<feature type="signal peptide" evidence="3">
    <location>
        <begin position="1"/>
        <end position="27"/>
    </location>
</feature>
<keyword evidence="6" id="KW-1185">Reference proteome</keyword>
<comment type="caution">
    <text evidence="5">The sequence shown here is derived from an EMBL/GenBank/DDBJ whole genome shotgun (WGS) entry which is preliminary data.</text>
</comment>
<reference evidence="5 6" key="1">
    <citation type="submission" date="2016-12" db="EMBL/GenBank/DDBJ databases">
        <title>The draft genome sequence of Actinophytocola xinjiangensis.</title>
        <authorList>
            <person name="Wang W."/>
            <person name="Yuan L."/>
        </authorList>
    </citation>
    <scope>NUCLEOTIDE SEQUENCE [LARGE SCALE GENOMIC DNA]</scope>
    <source>
        <strain evidence="5 6">CGMCC 4.4663</strain>
    </source>
</reference>
<evidence type="ECO:0000256" key="1">
    <source>
        <dbReference type="ARBA" id="ARBA00022801"/>
    </source>
</evidence>
<dbReference type="GO" id="GO:0016787">
    <property type="term" value="F:hydrolase activity"/>
    <property type="evidence" value="ECO:0007669"/>
    <property type="project" value="UniProtKB-KW"/>
</dbReference>
<dbReference type="SUPFAM" id="SSF56601">
    <property type="entry name" value="beta-lactamase/transpeptidase-like"/>
    <property type="match status" value="1"/>
</dbReference>
<dbReference type="Pfam" id="PF00144">
    <property type="entry name" value="Beta-lactamase"/>
    <property type="match status" value="1"/>
</dbReference>
<evidence type="ECO:0000313" key="6">
    <source>
        <dbReference type="Proteomes" id="UP000185696"/>
    </source>
</evidence>
<gene>
    <name evidence="5" type="ORF">BLA60_25755</name>
</gene>
<feature type="region of interest" description="Disordered" evidence="2">
    <location>
        <begin position="31"/>
        <end position="56"/>
    </location>
</feature>
<organism evidence="5 6">
    <name type="scientific">Actinophytocola xinjiangensis</name>
    <dbReference type="NCBI Taxonomy" id="485602"/>
    <lineage>
        <taxon>Bacteria</taxon>
        <taxon>Bacillati</taxon>
        <taxon>Actinomycetota</taxon>
        <taxon>Actinomycetes</taxon>
        <taxon>Pseudonocardiales</taxon>
        <taxon>Pseudonocardiaceae</taxon>
    </lineage>
</organism>
<dbReference type="PANTHER" id="PTHR43283:SF11">
    <property type="entry name" value="BETA-LACTAMASE-RELATED DOMAIN-CONTAINING PROTEIN"/>
    <property type="match status" value="1"/>
</dbReference>
<protein>
    <submittedName>
        <fullName evidence="5">Serine hydrolase</fullName>
    </submittedName>
</protein>
<name>A0A7Z1AVY8_9PSEU</name>
<proteinExistence type="predicted"/>
<dbReference type="AlphaFoldDB" id="A0A7Z1AVY8"/>
<dbReference type="InterPro" id="IPR012338">
    <property type="entry name" value="Beta-lactam/transpept-like"/>
</dbReference>
<accession>A0A7Z1AVY8</accession>
<evidence type="ECO:0000256" key="3">
    <source>
        <dbReference type="SAM" id="SignalP"/>
    </source>
</evidence>